<comment type="caution">
    <text evidence="3">The sequence shown here is derived from an EMBL/GenBank/DDBJ whole genome shotgun (WGS) entry which is preliminary data.</text>
</comment>
<keyword evidence="4" id="KW-1185">Reference proteome</keyword>
<dbReference type="EMBL" id="VCLA01000117">
    <property type="protein sequence ID" value="MQT01228.1"/>
    <property type="molecule type" value="Genomic_DNA"/>
</dbReference>
<name>A0A646KGH1_STRJU</name>
<dbReference type="InterPro" id="IPR006827">
    <property type="entry name" value="Lant_deHydtase_N"/>
</dbReference>
<accession>A0A646KGH1</accession>
<evidence type="ECO:0000313" key="4">
    <source>
        <dbReference type="Proteomes" id="UP000419138"/>
    </source>
</evidence>
<evidence type="ECO:0000259" key="1">
    <source>
        <dbReference type="Pfam" id="PF04738"/>
    </source>
</evidence>
<reference evidence="3 4" key="1">
    <citation type="submission" date="2019-05" db="EMBL/GenBank/DDBJ databases">
        <title>Comparative genomics and metabolomics analyses of clavulanic acid producing Streptomyces species provides insight into specialized metabolism and evolution of beta-lactam biosynthetic gene clusters.</title>
        <authorList>
            <person name="Moore M.A."/>
            <person name="Cruz-Morales P."/>
            <person name="Barona Gomez F."/>
            <person name="Kapil T."/>
        </authorList>
    </citation>
    <scope>NUCLEOTIDE SEQUENCE [LARGE SCALE GENOMIC DNA]</scope>
    <source>
        <strain evidence="3 4">NRRL 5741</strain>
    </source>
</reference>
<gene>
    <name evidence="3" type="ORF">FF041_13650</name>
</gene>
<sequence>MTANTEVGYRWQGVALLRATTSTGTADLPRSLDLDNTVLLRGWLARTWQRDDVREALRLAAPVLCETVEAAVQGQQTQPRKIRRAVLSVASYLLRWQHRPTPLGLFAGTAPLLVGSEPSVRWGTKPTATVRADAEWLTEIIQRLQASSGLRDRLPVIANAPVQIRDDRLVAPGQPADAHATHLAPEEIAVWNTRSLAAAMDAARHPISYGDLRSHLHTRFPRAAVEQIDTLLQELVSHHLLITSLWAPMTTVDAFGHLCTELRKADAETVDEVGDLVRELYAIYQELSGARSDRTTLGATVERMRAASSITATPVLVDTAFDCEVRIPQSVVDEAQRAVAALYRTTPQPYGYQHWRDYHHEFLAEYGTGTLVPVLDLLSDTGLGLPAGYTGSVRERAPKQLTDRDGILLSLAQEAVMAGRDELVLTDTVIAALAEAAGTDDRTLVPRVEAAFEIHSASTAALARGDFQLVITGVPRPGSSMAGRFAHLLPAEHRAALAATYTDNTGGVAAQLSFAPRRRRNENVARVPRLLSHVIPLAEHRERDDGTIPLTDLAITADDRSFRLVQVSTGRPITVRVPHALEAAVQTPPLTRFLAEIATARHAVYKPFDYGAAARLPYLPRVRYRRTILTPARWLLNAQDLPGQTATTKEWDHALDAWRDRLRVPERVTMAEHDQRLLLDLTHSVHRHILRMHLNGAGRLVLREAPDPDAHGWLGRAHEVWLPLHSTHKDDGDSECSALTSTVLVDRGELDLPGAGTVLRAQLHAHPRRQDEILDRHLPRLFERFGATPPTWWFTRHHDTSPYLDLVLHIEPGTYGTAAEHVHAWSRALHEKSLASKLALTDFRPHPGEYGHGPALAAAHRLFAADSAAALAQIRLTDQNPNHSPQALAAASILDLVRHIAPTPEEGEDWLIEQTPQGSGRLDRHLREQTLDLATLGNRTALTAFPGGTGVTEAWTTRATAIRDYRRSLTGQRHPLTTARLLIRQHHARALGPDPTTEAATLRLARTAALHHQHRRGTR</sequence>
<feature type="domain" description="Lantibiotic dehydratase N-terminal" evidence="1">
    <location>
        <begin position="50"/>
        <end position="690"/>
    </location>
</feature>
<proteinExistence type="predicted"/>
<dbReference type="Proteomes" id="UP000419138">
    <property type="component" value="Unassembled WGS sequence"/>
</dbReference>
<dbReference type="NCBIfam" id="TIGR03891">
    <property type="entry name" value="thiopep_ocin"/>
    <property type="match status" value="1"/>
</dbReference>
<dbReference type="InterPro" id="IPR023809">
    <property type="entry name" value="Thiopep_bacteriocin_synth_dom"/>
</dbReference>
<organism evidence="3 4">
    <name type="scientific">Streptomyces jumonjinensis</name>
    <dbReference type="NCBI Taxonomy" id="1945"/>
    <lineage>
        <taxon>Bacteria</taxon>
        <taxon>Bacillati</taxon>
        <taxon>Actinomycetota</taxon>
        <taxon>Actinomycetes</taxon>
        <taxon>Kitasatosporales</taxon>
        <taxon>Streptomycetaceae</taxon>
        <taxon>Streptomyces</taxon>
    </lineage>
</organism>
<dbReference type="Pfam" id="PF04738">
    <property type="entry name" value="Lant_dehydr_N"/>
    <property type="match status" value="1"/>
</dbReference>
<feature type="domain" description="Thiopeptide-type bacteriocin biosynthesis" evidence="2">
    <location>
        <begin position="761"/>
        <end position="1008"/>
    </location>
</feature>
<evidence type="ECO:0000313" key="3">
    <source>
        <dbReference type="EMBL" id="MQT01228.1"/>
    </source>
</evidence>
<evidence type="ECO:0000259" key="2">
    <source>
        <dbReference type="Pfam" id="PF14028"/>
    </source>
</evidence>
<protein>
    <submittedName>
        <fullName evidence="3">Lantibiotic dehydratase</fullName>
    </submittedName>
</protein>
<dbReference type="AlphaFoldDB" id="A0A646KGH1"/>
<dbReference type="OrthoDB" id="1273722at2"/>
<dbReference type="Pfam" id="PF14028">
    <property type="entry name" value="Lant_dehydr_C"/>
    <property type="match status" value="1"/>
</dbReference>
<dbReference type="RefSeq" id="WP_153523065.1">
    <property type="nucleotide sequence ID" value="NZ_JBEPDZ010000003.1"/>
</dbReference>